<dbReference type="AlphaFoldDB" id="A0A521F7D1"/>
<evidence type="ECO:0000313" key="1">
    <source>
        <dbReference type="EMBL" id="SMO91996.1"/>
    </source>
</evidence>
<protein>
    <submittedName>
        <fullName evidence="1">Uncharacterized protein</fullName>
    </submittedName>
</protein>
<keyword evidence="2" id="KW-1185">Reference proteome</keyword>
<reference evidence="1 2" key="1">
    <citation type="submission" date="2017-05" db="EMBL/GenBank/DDBJ databases">
        <authorList>
            <person name="Varghese N."/>
            <person name="Submissions S."/>
        </authorList>
    </citation>
    <scope>NUCLEOTIDE SEQUENCE [LARGE SCALE GENOMIC DNA]</scope>
    <source>
        <strain evidence="1 2">DSM 45474</strain>
    </source>
</reference>
<dbReference type="RefSeq" id="WP_142506616.1">
    <property type="nucleotide sequence ID" value="NZ_FXTI01000014.1"/>
</dbReference>
<dbReference type="Proteomes" id="UP000315636">
    <property type="component" value="Unassembled WGS sequence"/>
</dbReference>
<dbReference type="EMBL" id="FXTI01000014">
    <property type="protein sequence ID" value="SMO91996.1"/>
    <property type="molecule type" value="Genomic_DNA"/>
</dbReference>
<organism evidence="1 2">
    <name type="scientific">Melghirimyces algeriensis</name>
    <dbReference type="NCBI Taxonomy" id="910412"/>
    <lineage>
        <taxon>Bacteria</taxon>
        <taxon>Bacillati</taxon>
        <taxon>Bacillota</taxon>
        <taxon>Bacilli</taxon>
        <taxon>Bacillales</taxon>
        <taxon>Thermoactinomycetaceae</taxon>
        <taxon>Melghirimyces</taxon>
    </lineage>
</organism>
<accession>A0A521F7D1</accession>
<sequence length="61" mass="6794">MNANKKTRQTAKMTGFASGFLFLFGIVSAVDQDIKYALLYLLSALILFGLDVEFKEKEGDD</sequence>
<evidence type="ECO:0000313" key="2">
    <source>
        <dbReference type="Proteomes" id="UP000315636"/>
    </source>
</evidence>
<gene>
    <name evidence="1" type="ORF">SAMN06264849_1149</name>
</gene>
<name>A0A521F7D1_9BACL</name>
<proteinExistence type="predicted"/>